<evidence type="ECO:0000313" key="3">
    <source>
        <dbReference type="Proteomes" id="UP000001036"/>
    </source>
</evidence>
<dbReference type="HOGENOM" id="CLU_914806_0_0_6"/>
<organism evidence="2 3">
    <name type="scientific">Cellvibrio japonicus (strain Ueda107)</name>
    <name type="common">Pseudomonas fluorescens subsp. cellulosa</name>
    <dbReference type="NCBI Taxonomy" id="498211"/>
    <lineage>
        <taxon>Bacteria</taxon>
        <taxon>Pseudomonadati</taxon>
        <taxon>Pseudomonadota</taxon>
        <taxon>Gammaproteobacteria</taxon>
        <taxon>Cellvibrionales</taxon>
        <taxon>Cellvibrionaceae</taxon>
        <taxon>Cellvibrio</taxon>
    </lineage>
</organism>
<name>B3PC94_CELJU</name>
<accession>B3PC94</accession>
<evidence type="ECO:0000313" key="2">
    <source>
        <dbReference type="EMBL" id="ACE83090.1"/>
    </source>
</evidence>
<dbReference type="InterPro" id="IPR052345">
    <property type="entry name" value="Rad_response_metalloprotease"/>
</dbReference>
<reference evidence="2 3" key="1">
    <citation type="journal article" date="2008" name="J. Bacteriol.">
        <title>Insights into plant cell wall degradation from the genome sequence of the soil bacterium Cellvibrio japonicus.</title>
        <authorList>
            <person name="Deboy R.T."/>
            <person name="Mongodin E.F."/>
            <person name="Fouts D.E."/>
            <person name="Tailford L.E."/>
            <person name="Khouri H."/>
            <person name="Emerson J.B."/>
            <person name="Mohamoud Y."/>
            <person name="Watkins K."/>
            <person name="Henrissat B."/>
            <person name="Gilbert H.J."/>
            <person name="Nelson K.E."/>
        </authorList>
    </citation>
    <scope>NUCLEOTIDE SEQUENCE [LARGE SCALE GENOMIC DNA]</scope>
    <source>
        <strain evidence="2 3">Ueda107</strain>
    </source>
</reference>
<dbReference type="InterPro" id="IPR010359">
    <property type="entry name" value="IrrE_HExxH"/>
</dbReference>
<dbReference type="EMBL" id="CP000934">
    <property type="protein sequence ID" value="ACE83090.1"/>
    <property type="molecule type" value="Genomic_DNA"/>
</dbReference>
<dbReference type="Proteomes" id="UP000001036">
    <property type="component" value="Chromosome"/>
</dbReference>
<evidence type="ECO:0000259" key="1">
    <source>
        <dbReference type="Pfam" id="PF06114"/>
    </source>
</evidence>
<dbReference type="Pfam" id="PF06114">
    <property type="entry name" value="Peptidase_M78"/>
    <property type="match status" value="1"/>
</dbReference>
<dbReference type="eggNOG" id="COG2856">
    <property type="taxonomic scope" value="Bacteria"/>
</dbReference>
<keyword evidence="3" id="KW-1185">Reference proteome</keyword>
<dbReference type="PANTHER" id="PTHR43236:SF2">
    <property type="entry name" value="BLL0069 PROTEIN"/>
    <property type="match status" value="1"/>
</dbReference>
<protein>
    <recommendedName>
        <fullName evidence="1">IrrE N-terminal-like domain-containing protein</fullName>
    </recommendedName>
</protein>
<dbReference type="KEGG" id="cja:CJA_1207"/>
<proteinExistence type="predicted"/>
<dbReference type="Gene3D" id="1.10.10.2910">
    <property type="match status" value="1"/>
</dbReference>
<dbReference type="PANTHER" id="PTHR43236">
    <property type="entry name" value="ANTITOXIN HIGA1"/>
    <property type="match status" value="1"/>
</dbReference>
<feature type="domain" description="IrrE N-terminal-like" evidence="1">
    <location>
        <begin position="67"/>
        <end position="181"/>
    </location>
</feature>
<sequence>MARKQMSEELSPARWAFNITHILNTVLGPEHFPINVQEVAKELSLQMYRDDPITEIQGKNIPGFEGALFKDPSGQKGWAIFFNNSFQSKGRINFTLAHEFGHYLIHRVRYPNGIQCSESDLVRWDSELGQIEHQANVFAANLLMPLDDYRRQIPDNIKITMEMMDVVTQRYAVSLLAALIRWIDYTSKRAIVVVSRSGFILWAKPSKSAFSSGIFYRTASSPPIEVPANSIAARPADFDIEKAKKGMKHGPGVWFKEPSEEITVFADQYDLTISIIQFAL</sequence>
<dbReference type="AlphaFoldDB" id="B3PC94"/>
<gene>
    <name evidence="2" type="ordered locus">CJA_1207</name>
</gene>